<dbReference type="GO" id="GO:0005737">
    <property type="term" value="C:cytoplasm"/>
    <property type="evidence" value="ECO:0007669"/>
    <property type="project" value="TreeGrafter"/>
</dbReference>
<dbReference type="InterPro" id="IPR052594">
    <property type="entry name" value="J_domain-containing_protein"/>
</dbReference>
<dbReference type="PROSITE" id="PS00636">
    <property type="entry name" value="DNAJ_1"/>
    <property type="match status" value="1"/>
</dbReference>
<protein>
    <recommendedName>
        <fullName evidence="1">J domain-containing protein</fullName>
    </recommendedName>
</protein>
<dbReference type="PANTHER" id="PTHR44144:SF1">
    <property type="entry name" value="DNAJ HOMOLOG SUBFAMILY C MEMBER 9"/>
    <property type="match status" value="1"/>
</dbReference>
<dbReference type="EMBL" id="BLIY01000017">
    <property type="protein sequence ID" value="GFE54658.1"/>
    <property type="molecule type" value="Genomic_DNA"/>
</dbReference>
<reference evidence="2" key="1">
    <citation type="submission" date="2019-12" db="EMBL/GenBank/DDBJ databases">
        <title>Genome sequence of Babesia ovis.</title>
        <authorList>
            <person name="Yamagishi J."/>
            <person name="Sevinc F."/>
            <person name="Xuan X."/>
        </authorList>
    </citation>
    <scope>NUCLEOTIDE SEQUENCE</scope>
    <source>
        <strain evidence="2">Selcuk</strain>
    </source>
</reference>
<evidence type="ECO:0000313" key="3">
    <source>
        <dbReference type="Proteomes" id="UP001057455"/>
    </source>
</evidence>
<dbReference type="Pfam" id="PF23302">
    <property type="entry name" value="HTH_DNAJC9"/>
    <property type="match status" value="1"/>
</dbReference>
<dbReference type="PRINTS" id="PR00625">
    <property type="entry name" value="JDOMAIN"/>
</dbReference>
<proteinExistence type="predicted"/>
<dbReference type="SMART" id="SM00271">
    <property type="entry name" value="DnaJ"/>
    <property type="match status" value="1"/>
</dbReference>
<dbReference type="AlphaFoldDB" id="A0A9W5WV76"/>
<dbReference type="CDD" id="cd06257">
    <property type="entry name" value="DnaJ"/>
    <property type="match status" value="1"/>
</dbReference>
<sequence>MANTKLYEILGVEPNASTRDIVKAYRIAALKTHPDKLSKLSEDQREKAKASFIQLQHAYDILKDDERREKYDKYGWDGEKDDAFMAAYEYYKDPLTTEDIDDFAKTYKSSAAEKEDLIDFYNKHNGDITEILLYIPLSEAKDLDRFVKFYQDKIASDDLEATPKFKKSSTADAIKAIKQKYNKKMQKESKCSNERDNFDDLAAQIMANRKKREQDFSSVISNLEKKLLVGCPNPDILPVFPKPFDVNAPVLNPGFWPNTPPPKPDVADVCPKPLLPNPEVTVLWPKPPLPNGEVVLVCPNPLVPNADGNVCDCPKPPLPNPEVVVACPNPLAPNPDIVFCDCPNPPLPNPTVLLLVPKPVLPNPELGLLRCPNPLEVKDPILNPWVGLPKGPDANPDDPKGLLDGCGVLNNPGLVLATVPADVPCGWPKPVEVKAPVLFCD</sequence>
<evidence type="ECO:0000313" key="2">
    <source>
        <dbReference type="EMBL" id="GFE54658.1"/>
    </source>
</evidence>
<gene>
    <name evidence="2" type="ORF">BaOVIS_020620</name>
</gene>
<dbReference type="OrthoDB" id="445556at2759"/>
<evidence type="ECO:0000259" key="1">
    <source>
        <dbReference type="PROSITE" id="PS50076"/>
    </source>
</evidence>
<name>A0A9W5WV76_BABOV</name>
<dbReference type="GO" id="GO:0005634">
    <property type="term" value="C:nucleus"/>
    <property type="evidence" value="ECO:0007669"/>
    <property type="project" value="TreeGrafter"/>
</dbReference>
<dbReference type="PROSITE" id="PS50076">
    <property type="entry name" value="DNAJ_2"/>
    <property type="match status" value="1"/>
</dbReference>
<dbReference type="InterPro" id="IPR001623">
    <property type="entry name" value="DnaJ_domain"/>
</dbReference>
<dbReference type="Pfam" id="PF00226">
    <property type="entry name" value="DnaJ"/>
    <property type="match status" value="1"/>
</dbReference>
<comment type="caution">
    <text evidence="2">The sequence shown here is derived from an EMBL/GenBank/DDBJ whole genome shotgun (WGS) entry which is preliminary data.</text>
</comment>
<dbReference type="InterPro" id="IPR018253">
    <property type="entry name" value="DnaJ_domain_CS"/>
</dbReference>
<dbReference type="SUPFAM" id="SSF46565">
    <property type="entry name" value="Chaperone J-domain"/>
    <property type="match status" value="1"/>
</dbReference>
<dbReference type="PANTHER" id="PTHR44144">
    <property type="entry name" value="DNAJ HOMOLOG SUBFAMILY C MEMBER 9"/>
    <property type="match status" value="1"/>
</dbReference>
<dbReference type="InterPro" id="IPR036869">
    <property type="entry name" value="J_dom_sf"/>
</dbReference>
<feature type="domain" description="J" evidence="1">
    <location>
        <begin position="5"/>
        <end position="75"/>
    </location>
</feature>
<dbReference type="Proteomes" id="UP001057455">
    <property type="component" value="Unassembled WGS sequence"/>
</dbReference>
<dbReference type="InterPro" id="IPR056453">
    <property type="entry name" value="HTH_DNAJC9"/>
</dbReference>
<dbReference type="GO" id="GO:0031072">
    <property type="term" value="F:heat shock protein binding"/>
    <property type="evidence" value="ECO:0007669"/>
    <property type="project" value="TreeGrafter"/>
</dbReference>
<organism evidence="2 3">
    <name type="scientific">Babesia ovis</name>
    <dbReference type="NCBI Taxonomy" id="5869"/>
    <lineage>
        <taxon>Eukaryota</taxon>
        <taxon>Sar</taxon>
        <taxon>Alveolata</taxon>
        <taxon>Apicomplexa</taxon>
        <taxon>Aconoidasida</taxon>
        <taxon>Piroplasmida</taxon>
        <taxon>Babesiidae</taxon>
        <taxon>Babesia</taxon>
    </lineage>
</organism>
<keyword evidence="3" id="KW-1185">Reference proteome</keyword>
<accession>A0A9W5WV76</accession>
<dbReference type="Gene3D" id="1.10.287.110">
    <property type="entry name" value="DnaJ domain"/>
    <property type="match status" value="1"/>
</dbReference>